<dbReference type="Pfam" id="PF13515">
    <property type="entry name" value="FUSC_2"/>
    <property type="match status" value="1"/>
</dbReference>
<evidence type="ECO:0000256" key="2">
    <source>
        <dbReference type="ARBA" id="ARBA00022692"/>
    </source>
</evidence>
<sequence length="621" mass="65750">MPSTQPTSVLPIPPPPPRSTLSLGMMFRLRDAKRRWPFAMRAALCMGIPVVAGWALGDTSAGLMATTGAFTALYGSDRPYLNRAYYLALIALAFTIAVSLGVWAQATPWMVVPAVALMAMVATFLCNALRVSPPGAYMFTLACAAGTAIHAPHLTVGHTALLVSAGGAVAWIAHMIGAFFWPRGPERKAVAASAEAVARFIEAIGTPAQDAARHNAAQSMQESWTTLVSFQPPRPRPDGTLSRLRAIGRELNQLFAEAMSATGPLPAAAIDQARGLGTEALSPQPGAERTDPGHVPLGHHGVVDSLRESLAPWSPALLVTARVGVATAVAGTLGAMLGLERAYWCIAAAMLILHQGLDWARTLQRGVERMAGTMVGLLLAGSILALQPGGLWLAVTLMCLQFVIEMIVIRNYALAVVFITAAALTIASGGHPVPDVGHLLWVRGIDTVIGCVVGLGVFALSNPRVATARISAELARTLEAVAATIRHMAKGDVLTAEAREARRDLQHRALTLLGAYDRSAGSSPRYGAEAERMWPAVVTTQRLCYRVLSTCWAMENSDPAATAETTRTLFGPGGERAILAALADLEWAVLHDDRPQQTAPLPAFVATELQNLRDSLVPEST</sequence>
<comment type="subcellular location">
    <subcellularLocation>
        <location evidence="1">Membrane</location>
        <topology evidence="1">Multi-pass membrane protein</topology>
    </subcellularLocation>
</comment>
<dbReference type="RefSeq" id="WP_266340901.1">
    <property type="nucleotide sequence ID" value="NZ_JAPKNK010000013.1"/>
</dbReference>
<dbReference type="EMBL" id="JAPKNK010000013">
    <property type="protein sequence ID" value="MCX5571939.1"/>
    <property type="molecule type" value="Genomic_DNA"/>
</dbReference>
<feature type="transmembrane region" description="Helical" evidence="5">
    <location>
        <begin position="377"/>
        <end position="400"/>
    </location>
</feature>
<name>A0A9X3IML9_9HYPH</name>
<feature type="transmembrane region" description="Helical" evidence="5">
    <location>
        <begin position="341"/>
        <end position="357"/>
    </location>
</feature>
<protein>
    <submittedName>
        <fullName evidence="7">FUSC family protein</fullName>
    </submittedName>
</protein>
<evidence type="ECO:0000256" key="4">
    <source>
        <dbReference type="ARBA" id="ARBA00023136"/>
    </source>
</evidence>
<evidence type="ECO:0000259" key="6">
    <source>
        <dbReference type="Pfam" id="PF13515"/>
    </source>
</evidence>
<feature type="transmembrane region" description="Helical" evidence="5">
    <location>
        <begin position="160"/>
        <end position="181"/>
    </location>
</feature>
<keyword evidence="4 5" id="KW-0472">Membrane</keyword>
<feature type="domain" description="Integral membrane bound transporter" evidence="6">
    <location>
        <begin position="330"/>
        <end position="455"/>
    </location>
</feature>
<dbReference type="AlphaFoldDB" id="A0A9X3IML9"/>
<comment type="caution">
    <text evidence="7">The sequence shown here is derived from an EMBL/GenBank/DDBJ whole genome shotgun (WGS) entry which is preliminary data.</text>
</comment>
<feature type="transmembrane region" description="Helical" evidence="5">
    <location>
        <begin position="439"/>
        <end position="460"/>
    </location>
</feature>
<evidence type="ECO:0000256" key="1">
    <source>
        <dbReference type="ARBA" id="ARBA00004141"/>
    </source>
</evidence>
<keyword evidence="8" id="KW-1185">Reference proteome</keyword>
<dbReference type="Proteomes" id="UP001144805">
    <property type="component" value="Unassembled WGS sequence"/>
</dbReference>
<evidence type="ECO:0000313" key="7">
    <source>
        <dbReference type="EMBL" id="MCX5571939.1"/>
    </source>
</evidence>
<gene>
    <name evidence="7" type="ORF">OSH07_22250</name>
</gene>
<feature type="transmembrane region" description="Helical" evidence="5">
    <location>
        <begin position="84"/>
        <end position="104"/>
    </location>
</feature>
<dbReference type="GO" id="GO:0016020">
    <property type="term" value="C:membrane"/>
    <property type="evidence" value="ECO:0007669"/>
    <property type="project" value="UniProtKB-SubCell"/>
</dbReference>
<dbReference type="InterPro" id="IPR049453">
    <property type="entry name" value="Memb_transporter_dom"/>
</dbReference>
<proteinExistence type="predicted"/>
<feature type="transmembrane region" description="Helical" evidence="5">
    <location>
        <begin position="110"/>
        <end position="129"/>
    </location>
</feature>
<evidence type="ECO:0000313" key="8">
    <source>
        <dbReference type="Proteomes" id="UP001144805"/>
    </source>
</evidence>
<feature type="transmembrane region" description="Helical" evidence="5">
    <location>
        <begin position="412"/>
        <end position="433"/>
    </location>
</feature>
<evidence type="ECO:0000256" key="5">
    <source>
        <dbReference type="SAM" id="Phobius"/>
    </source>
</evidence>
<reference evidence="7" key="1">
    <citation type="submission" date="2022-11" db="EMBL/GenBank/DDBJ databases">
        <title>Biodiversity and phylogenetic relationships of bacteria.</title>
        <authorList>
            <person name="Machado R.A.R."/>
            <person name="Bhat A."/>
            <person name="Loulou A."/>
            <person name="Kallel S."/>
        </authorList>
    </citation>
    <scope>NUCLEOTIDE SEQUENCE</scope>
    <source>
        <strain evidence="7">K-TC2</strain>
    </source>
</reference>
<evidence type="ECO:0000256" key="3">
    <source>
        <dbReference type="ARBA" id="ARBA00022989"/>
    </source>
</evidence>
<accession>A0A9X3IML9</accession>
<keyword evidence="2 5" id="KW-0812">Transmembrane</keyword>
<feature type="transmembrane region" description="Helical" evidence="5">
    <location>
        <begin position="38"/>
        <end position="55"/>
    </location>
</feature>
<organism evidence="7 8">
    <name type="scientific">Kaistia nematophila</name>
    <dbReference type="NCBI Taxonomy" id="2994654"/>
    <lineage>
        <taxon>Bacteria</taxon>
        <taxon>Pseudomonadati</taxon>
        <taxon>Pseudomonadota</taxon>
        <taxon>Alphaproteobacteria</taxon>
        <taxon>Hyphomicrobiales</taxon>
        <taxon>Kaistiaceae</taxon>
        <taxon>Kaistia</taxon>
    </lineage>
</organism>
<keyword evidence="3 5" id="KW-1133">Transmembrane helix</keyword>